<accession>A0ABD3SQU2</accession>
<evidence type="ECO:0000313" key="4">
    <source>
        <dbReference type="Proteomes" id="UP001530377"/>
    </source>
</evidence>
<sequence>MMRILTVLAALSAFTSQAAAFSSAAQRGLHHASSLSAGHQRRRTAPSPVTSGTVLRISDSPPSDGKGGTEKAKDKKKSLSTVVIDKSDTQMEEDETPEEIWRVVLHNDEATVTSCWKEQAMKYCLGLQRQGLTASIAPETKFEGGGGGEPESG</sequence>
<name>A0ABD3SQU2_9STRA</name>
<gene>
    <name evidence="3" type="ORF">ACHAXA_000626</name>
</gene>
<reference evidence="3 4" key="1">
    <citation type="submission" date="2024-10" db="EMBL/GenBank/DDBJ databases">
        <title>Updated reference genomes for cyclostephanoid diatoms.</title>
        <authorList>
            <person name="Roberts W.R."/>
            <person name="Alverson A.J."/>
        </authorList>
    </citation>
    <scope>NUCLEOTIDE SEQUENCE [LARGE SCALE GENOMIC DNA]</scope>
    <source>
        <strain evidence="3 4">AJA228-03</strain>
    </source>
</reference>
<proteinExistence type="predicted"/>
<comment type="caution">
    <text evidence="3">The sequence shown here is derived from an EMBL/GenBank/DDBJ whole genome shotgun (WGS) entry which is preliminary data.</text>
</comment>
<organism evidence="3 4">
    <name type="scientific">Cyclostephanos tholiformis</name>
    <dbReference type="NCBI Taxonomy" id="382380"/>
    <lineage>
        <taxon>Eukaryota</taxon>
        <taxon>Sar</taxon>
        <taxon>Stramenopiles</taxon>
        <taxon>Ochrophyta</taxon>
        <taxon>Bacillariophyta</taxon>
        <taxon>Coscinodiscophyceae</taxon>
        <taxon>Thalassiosirophycidae</taxon>
        <taxon>Stephanodiscales</taxon>
        <taxon>Stephanodiscaceae</taxon>
        <taxon>Cyclostephanos</taxon>
    </lineage>
</organism>
<evidence type="ECO:0000256" key="2">
    <source>
        <dbReference type="SAM" id="SignalP"/>
    </source>
</evidence>
<dbReference type="EMBL" id="JALLPB020000014">
    <property type="protein sequence ID" value="KAL3826800.1"/>
    <property type="molecule type" value="Genomic_DNA"/>
</dbReference>
<feature type="chain" id="PRO_5044874221" evidence="2">
    <location>
        <begin position="21"/>
        <end position="153"/>
    </location>
</feature>
<keyword evidence="2" id="KW-0732">Signal</keyword>
<dbReference type="AlphaFoldDB" id="A0ABD3SQU2"/>
<protein>
    <submittedName>
        <fullName evidence="3">Uncharacterized protein</fullName>
    </submittedName>
</protein>
<feature type="signal peptide" evidence="2">
    <location>
        <begin position="1"/>
        <end position="20"/>
    </location>
</feature>
<feature type="region of interest" description="Disordered" evidence="1">
    <location>
        <begin position="32"/>
        <end position="96"/>
    </location>
</feature>
<keyword evidence="4" id="KW-1185">Reference proteome</keyword>
<dbReference type="Proteomes" id="UP001530377">
    <property type="component" value="Unassembled WGS sequence"/>
</dbReference>
<evidence type="ECO:0000313" key="3">
    <source>
        <dbReference type="EMBL" id="KAL3826800.1"/>
    </source>
</evidence>
<evidence type="ECO:0000256" key="1">
    <source>
        <dbReference type="SAM" id="MobiDB-lite"/>
    </source>
</evidence>